<name>A0A0F4QSF4_9GAMM</name>
<gene>
    <name evidence="1" type="ORF">TW77_07735</name>
</gene>
<keyword evidence="2" id="KW-1185">Reference proteome</keyword>
<dbReference type="RefSeq" id="WP_046004568.1">
    <property type="nucleotide sequence ID" value="NZ_JXYA01000016.1"/>
</dbReference>
<sequence>MLNKLWRWEAGRQDSGYDKMLLCGAIWPIKFDCYLIHFPVGSEIKQHVDQVNAGKHYRLNIILKHAKQGGEFICQNTIVNWSRVKLFRPDIEAHAVSKITQGSRYVLSVGWVRE</sequence>
<protein>
    <recommendedName>
        <fullName evidence="3">2OG-Fe(II) oxygenase</fullName>
    </recommendedName>
</protein>
<dbReference type="EMBL" id="JXYA01000016">
    <property type="protein sequence ID" value="KJZ10294.1"/>
    <property type="molecule type" value="Genomic_DNA"/>
</dbReference>
<proteinExistence type="predicted"/>
<comment type="caution">
    <text evidence="1">The sequence shown here is derived from an EMBL/GenBank/DDBJ whole genome shotgun (WGS) entry which is preliminary data.</text>
</comment>
<dbReference type="Proteomes" id="UP000033452">
    <property type="component" value="Unassembled WGS sequence"/>
</dbReference>
<accession>A0A0F4QSF4</accession>
<evidence type="ECO:0008006" key="3">
    <source>
        <dbReference type="Google" id="ProtNLM"/>
    </source>
</evidence>
<dbReference type="OrthoDB" id="8926130at2"/>
<evidence type="ECO:0000313" key="2">
    <source>
        <dbReference type="Proteomes" id="UP000033452"/>
    </source>
</evidence>
<reference evidence="1 2" key="1">
    <citation type="journal article" date="2015" name="BMC Genomics">
        <title>Genome mining reveals unlocked bioactive potential of marine Gram-negative bacteria.</title>
        <authorList>
            <person name="Machado H."/>
            <person name="Sonnenschein E.C."/>
            <person name="Melchiorsen J."/>
            <person name="Gram L."/>
        </authorList>
    </citation>
    <scope>NUCLEOTIDE SEQUENCE [LARGE SCALE GENOMIC DNA]</scope>
    <source>
        <strain evidence="1 2">S2471</strain>
    </source>
</reference>
<dbReference type="PATRIC" id="fig|43658.5.peg.1626"/>
<evidence type="ECO:0000313" key="1">
    <source>
        <dbReference type="EMBL" id="KJZ10294.1"/>
    </source>
</evidence>
<dbReference type="AlphaFoldDB" id="A0A0F4QSF4"/>
<organism evidence="1 2">
    <name type="scientific">Pseudoalteromonas rubra</name>
    <dbReference type="NCBI Taxonomy" id="43658"/>
    <lineage>
        <taxon>Bacteria</taxon>
        <taxon>Pseudomonadati</taxon>
        <taxon>Pseudomonadota</taxon>
        <taxon>Gammaproteobacteria</taxon>
        <taxon>Alteromonadales</taxon>
        <taxon>Pseudoalteromonadaceae</taxon>
        <taxon>Pseudoalteromonas</taxon>
    </lineage>
</organism>